<reference evidence="3 4" key="1">
    <citation type="submission" date="2020-09" db="EMBL/GenBank/DDBJ databases">
        <title>De no assembly of potato wild relative species, Solanum commersonii.</title>
        <authorList>
            <person name="Cho K."/>
        </authorList>
    </citation>
    <scope>NUCLEOTIDE SEQUENCE [LARGE SCALE GENOMIC DNA]</scope>
    <source>
        <strain evidence="3">LZ3.2</strain>
        <tissue evidence="3">Leaf</tissue>
    </source>
</reference>
<proteinExistence type="predicted"/>
<organism evidence="3 4">
    <name type="scientific">Solanum commersonii</name>
    <name type="common">Commerson's wild potato</name>
    <name type="synonym">Commerson's nightshade</name>
    <dbReference type="NCBI Taxonomy" id="4109"/>
    <lineage>
        <taxon>Eukaryota</taxon>
        <taxon>Viridiplantae</taxon>
        <taxon>Streptophyta</taxon>
        <taxon>Embryophyta</taxon>
        <taxon>Tracheophyta</taxon>
        <taxon>Spermatophyta</taxon>
        <taxon>Magnoliopsida</taxon>
        <taxon>eudicotyledons</taxon>
        <taxon>Gunneridae</taxon>
        <taxon>Pentapetalae</taxon>
        <taxon>asterids</taxon>
        <taxon>lamiids</taxon>
        <taxon>Solanales</taxon>
        <taxon>Solanaceae</taxon>
        <taxon>Solanoideae</taxon>
        <taxon>Solaneae</taxon>
        <taxon>Solanum</taxon>
    </lineage>
</organism>
<gene>
    <name evidence="3" type="ORF">H5410_045329</name>
</gene>
<evidence type="ECO:0000313" key="4">
    <source>
        <dbReference type="Proteomes" id="UP000824120"/>
    </source>
</evidence>
<keyword evidence="2" id="KW-0472">Membrane</keyword>
<comment type="caution">
    <text evidence="3">The sequence shown here is derived from an EMBL/GenBank/DDBJ whole genome shotgun (WGS) entry which is preliminary data.</text>
</comment>
<dbReference type="Proteomes" id="UP000824120">
    <property type="component" value="Chromosome 9"/>
</dbReference>
<evidence type="ECO:0000256" key="2">
    <source>
        <dbReference type="SAM" id="Phobius"/>
    </source>
</evidence>
<evidence type="ECO:0000313" key="3">
    <source>
        <dbReference type="EMBL" id="KAG5584895.1"/>
    </source>
</evidence>
<sequence length="210" mass="23814">MRRLMSTSKNDEGRAETNVDRQIRANLWVKVCIVFIFVSVSVAFDYEALNCHLNTLVELELAFEASIVSMRFFDIALFETPFFERLNLSLLEDKQKFKLGMLKLDSFRAIVLSPKRKDQIGSEKEPSVCRRAVSRSSTMSPNDPKHDDVGVGRHEVQLERVNPSPSPTHSAQENEWAKAEVVLHIASGCSRGTHLIRGKLLEREFTPAIV</sequence>
<dbReference type="AlphaFoldDB" id="A0A9J5XB97"/>
<name>A0A9J5XB97_SOLCO</name>
<feature type="transmembrane region" description="Helical" evidence="2">
    <location>
        <begin position="27"/>
        <end position="44"/>
    </location>
</feature>
<dbReference type="EMBL" id="JACXVP010000009">
    <property type="protein sequence ID" value="KAG5584895.1"/>
    <property type="molecule type" value="Genomic_DNA"/>
</dbReference>
<feature type="region of interest" description="Disordered" evidence="1">
    <location>
        <begin position="121"/>
        <end position="150"/>
    </location>
</feature>
<keyword evidence="4" id="KW-1185">Reference proteome</keyword>
<protein>
    <submittedName>
        <fullName evidence="3">Uncharacterized protein</fullName>
    </submittedName>
</protein>
<keyword evidence="2" id="KW-0812">Transmembrane</keyword>
<accession>A0A9J5XB97</accession>
<evidence type="ECO:0000256" key="1">
    <source>
        <dbReference type="SAM" id="MobiDB-lite"/>
    </source>
</evidence>
<keyword evidence="2" id="KW-1133">Transmembrane helix</keyword>